<sequence length="49" mass="6077">MFCCFLTFLFNLSKPLQFFFNKIKCRLEFLLQLQYGLFHWTDRVVSVFF</sequence>
<proteinExistence type="predicted"/>
<reference evidence="1" key="1">
    <citation type="submission" date="2014-11" db="EMBL/GenBank/DDBJ databases">
        <authorList>
            <person name="Amaro Gonzalez C."/>
        </authorList>
    </citation>
    <scope>NUCLEOTIDE SEQUENCE</scope>
</reference>
<accession>A0A0E9XV84</accession>
<dbReference type="AlphaFoldDB" id="A0A0E9XV84"/>
<dbReference type="EMBL" id="GBXM01001925">
    <property type="protein sequence ID" value="JAI06653.1"/>
    <property type="molecule type" value="Transcribed_RNA"/>
</dbReference>
<reference evidence="1" key="2">
    <citation type="journal article" date="2015" name="Fish Shellfish Immunol.">
        <title>Early steps in the European eel (Anguilla anguilla)-Vibrio vulnificus interaction in the gills: Role of the RtxA13 toxin.</title>
        <authorList>
            <person name="Callol A."/>
            <person name="Pajuelo D."/>
            <person name="Ebbesson L."/>
            <person name="Teles M."/>
            <person name="MacKenzie S."/>
            <person name="Amaro C."/>
        </authorList>
    </citation>
    <scope>NUCLEOTIDE SEQUENCE</scope>
</reference>
<organism evidence="1">
    <name type="scientific">Anguilla anguilla</name>
    <name type="common">European freshwater eel</name>
    <name type="synonym">Muraena anguilla</name>
    <dbReference type="NCBI Taxonomy" id="7936"/>
    <lineage>
        <taxon>Eukaryota</taxon>
        <taxon>Metazoa</taxon>
        <taxon>Chordata</taxon>
        <taxon>Craniata</taxon>
        <taxon>Vertebrata</taxon>
        <taxon>Euteleostomi</taxon>
        <taxon>Actinopterygii</taxon>
        <taxon>Neopterygii</taxon>
        <taxon>Teleostei</taxon>
        <taxon>Anguilliformes</taxon>
        <taxon>Anguillidae</taxon>
        <taxon>Anguilla</taxon>
    </lineage>
</organism>
<protein>
    <submittedName>
        <fullName evidence="1">Uncharacterized protein</fullName>
    </submittedName>
</protein>
<name>A0A0E9XV84_ANGAN</name>
<evidence type="ECO:0000313" key="1">
    <source>
        <dbReference type="EMBL" id="JAI06653.1"/>
    </source>
</evidence>